<organism evidence="1 2">
    <name type="scientific">Rhodococcus erythropolis</name>
    <name type="common">Arthrobacter picolinophilus</name>
    <dbReference type="NCBI Taxonomy" id="1833"/>
    <lineage>
        <taxon>Bacteria</taxon>
        <taxon>Bacillati</taxon>
        <taxon>Actinomycetota</taxon>
        <taxon>Actinomycetes</taxon>
        <taxon>Mycobacteriales</taxon>
        <taxon>Nocardiaceae</taxon>
        <taxon>Rhodococcus</taxon>
        <taxon>Rhodococcus erythropolis group</taxon>
    </lineage>
</organism>
<reference evidence="1 2" key="1">
    <citation type="submission" date="2020-12" db="EMBL/GenBank/DDBJ databases">
        <title>Draft genome sequence of furan degrading bacterial strain FUR100.</title>
        <authorList>
            <person name="Woiski C."/>
        </authorList>
    </citation>
    <scope>NUCLEOTIDE SEQUENCE [LARGE SCALE GENOMIC DNA]</scope>
    <source>
        <strain evidence="1 2">FUR100</strain>
    </source>
</reference>
<protein>
    <submittedName>
        <fullName evidence="1">Uncharacterized protein</fullName>
    </submittedName>
</protein>
<evidence type="ECO:0000313" key="1">
    <source>
        <dbReference type="EMBL" id="MBH5141107.1"/>
    </source>
</evidence>
<sequence length="119" mass="13692">MDSWSPKFRPRKWKRDKAQFAAWMDGAVVRSRWKRRRFGIWREDQCAVRAQRARIAEWQRRAERVANPSPELIAAYQQLQAAEAASGARIGCARGGDMSDPKTIRALARLLSDHANRVS</sequence>
<gene>
    <name evidence="1" type="ORF">I3517_00550</name>
</gene>
<proteinExistence type="predicted"/>
<dbReference type="AlphaFoldDB" id="A0A8I1D4C9"/>
<name>A0A8I1D4C9_RHOER</name>
<keyword evidence="2" id="KW-1185">Reference proteome</keyword>
<accession>A0A8I1D4C9</accession>
<dbReference type="EMBL" id="JAECSB010000010">
    <property type="protein sequence ID" value="MBH5141107.1"/>
    <property type="molecule type" value="Genomic_DNA"/>
</dbReference>
<comment type="caution">
    <text evidence="1">The sequence shown here is derived from an EMBL/GenBank/DDBJ whole genome shotgun (WGS) entry which is preliminary data.</text>
</comment>
<dbReference type="Proteomes" id="UP000627573">
    <property type="component" value="Unassembled WGS sequence"/>
</dbReference>
<evidence type="ECO:0000313" key="2">
    <source>
        <dbReference type="Proteomes" id="UP000627573"/>
    </source>
</evidence>